<dbReference type="EMBL" id="FOQH01000004">
    <property type="protein sequence ID" value="SFI09670.1"/>
    <property type="molecule type" value="Genomic_DNA"/>
</dbReference>
<dbReference type="STRING" id="1114924.SAMN05216258_104236"/>
<sequence>MTLDVCTYENRPNELVALKLLVLSLARQEPEARVHVPTAGMPQASLDWLSGQANVALHPEIELDGKGWDVKPSILIGLLEGGLEQVVWMDADIIAARPLGDLFSGMGPETLGVADEAWRPRRVGTRIRAQAHGLPGLTELGFTANTCIVRATRSHLRLLEDWLALLKGDAYRAAQAGHWAERPFHLLGDQDLLNAVLGARPGAERQVRRVRSGRDIAHCFLDMDYTFGERVRAAASGGLRLYHAHRSNPWLRKAAGVAPDFSRATSPYRIAAKRYAAELEPEERTWLENDGPFAGLAQRLSFGRPDLAGLAPAARGSFRRALSRAKSNWVRACQARAPRPDAAIAEQKQI</sequence>
<dbReference type="AlphaFoldDB" id="A0A1I3FER0"/>
<dbReference type="OrthoDB" id="581285at2"/>
<accession>A0A1I3FER0</accession>
<dbReference type="SUPFAM" id="SSF53448">
    <property type="entry name" value="Nucleotide-diphospho-sugar transferases"/>
    <property type="match status" value="1"/>
</dbReference>
<organism evidence="1 2">
    <name type="scientific">Albimonas pacifica</name>
    <dbReference type="NCBI Taxonomy" id="1114924"/>
    <lineage>
        <taxon>Bacteria</taxon>
        <taxon>Pseudomonadati</taxon>
        <taxon>Pseudomonadota</taxon>
        <taxon>Alphaproteobacteria</taxon>
        <taxon>Rhodobacterales</taxon>
        <taxon>Paracoccaceae</taxon>
        <taxon>Albimonas</taxon>
    </lineage>
</organism>
<dbReference type="RefSeq" id="WP_092859529.1">
    <property type="nucleotide sequence ID" value="NZ_FOQH01000004.1"/>
</dbReference>
<dbReference type="InterPro" id="IPR029044">
    <property type="entry name" value="Nucleotide-diphossugar_trans"/>
</dbReference>
<keyword evidence="2" id="KW-1185">Reference proteome</keyword>
<evidence type="ECO:0000313" key="1">
    <source>
        <dbReference type="EMBL" id="SFI09670.1"/>
    </source>
</evidence>
<protein>
    <recommendedName>
        <fullName evidence="3">Glycosyl transferase family 8</fullName>
    </recommendedName>
</protein>
<proteinExistence type="predicted"/>
<evidence type="ECO:0008006" key="3">
    <source>
        <dbReference type="Google" id="ProtNLM"/>
    </source>
</evidence>
<name>A0A1I3FER0_9RHOB</name>
<dbReference type="Proteomes" id="UP000199377">
    <property type="component" value="Unassembled WGS sequence"/>
</dbReference>
<gene>
    <name evidence="1" type="ORF">SAMN05216258_104236</name>
</gene>
<dbReference type="Gene3D" id="3.90.550.10">
    <property type="entry name" value="Spore Coat Polysaccharide Biosynthesis Protein SpsA, Chain A"/>
    <property type="match status" value="1"/>
</dbReference>
<reference evidence="1 2" key="1">
    <citation type="submission" date="2016-10" db="EMBL/GenBank/DDBJ databases">
        <authorList>
            <person name="de Groot N.N."/>
        </authorList>
    </citation>
    <scope>NUCLEOTIDE SEQUENCE [LARGE SCALE GENOMIC DNA]</scope>
    <source>
        <strain evidence="1 2">CGMCC 1.11030</strain>
    </source>
</reference>
<evidence type="ECO:0000313" key="2">
    <source>
        <dbReference type="Proteomes" id="UP000199377"/>
    </source>
</evidence>